<keyword evidence="4" id="KW-0812">Transmembrane</keyword>
<dbReference type="GO" id="GO:0015483">
    <property type="term" value="F:long-chain fatty acid transporting porin activity"/>
    <property type="evidence" value="ECO:0007669"/>
    <property type="project" value="TreeGrafter"/>
</dbReference>
<dbReference type="Proteomes" id="UP000236736">
    <property type="component" value="Unassembled WGS sequence"/>
</dbReference>
<dbReference type="Gene3D" id="2.40.160.60">
    <property type="entry name" value="Outer membrane protein transport protein (OMPP1/FadL/TodX)"/>
    <property type="match status" value="1"/>
</dbReference>
<accession>A0A1H5WL05</accession>
<dbReference type="RefSeq" id="WP_103924789.1">
    <property type="nucleotide sequence ID" value="NZ_FNVR01000010.1"/>
</dbReference>
<evidence type="ECO:0000256" key="3">
    <source>
        <dbReference type="ARBA" id="ARBA00022452"/>
    </source>
</evidence>
<protein>
    <submittedName>
        <fullName evidence="8">Outer membrane protein transport protein (OMPP1/FadL/TodX)</fullName>
    </submittedName>
</protein>
<evidence type="ECO:0000256" key="5">
    <source>
        <dbReference type="ARBA" id="ARBA00022729"/>
    </source>
</evidence>
<comment type="similarity">
    <text evidence="2">Belongs to the OmpP1/FadL family.</text>
</comment>
<dbReference type="GO" id="GO:0009279">
    <property type="term" value="C:cell outer membrane"/>
    <property type="evidence" value="ECO:0007669"/>
    <property type="project" value="UniProtKB-SubCell"/>
</dbReference>
<evidence type="ECO:0000256" key="6">
    <source>
        <dbReference type="ARBA" id="ARBA00023136"/>
    </source>
</evidence>
<evidence type="ECO:0000313" key="9">
    <source>
        <dbReference type="Proteomes" id="UP000236736"/>
    </source>
</evidence>
<dbReference type="OrthoDB" id="9765571at2"/>
<dbReference type="SUPFAM" id="SSF56935">
    <property type="entry name" value="Porins"/>
    <property type="match status" value="1"/>
</dbReference>
<comment type="subcellular location">
    <subcellularLocation>
        <location evidence="1">Cell outer membrane</location>
        <topology evidence="1">Multi-pass membrane protein</topology>
    </subcellularLocation>
</comment>
<sequence length="509" mass="56153">MRFLTVFFTLTWFTIGGAFAQSGYFEDAYRFSRANPSGSARIMGIGGTQYSLGGDVSNIAGNPAGLGFFRSSEASISLGYSDWKVDTRYLNQAQTYNTSNFNLPNMSYVMANPKGNLETKAFKGGAFGFSFQRIANFNTEFGYNSNQPGNSSIIDFYVQDAYNLYYNFGFNLDDIAGSGLTGLGYNTFQFNPAYDDNFNIIDGEFEPIIGNQIAPFQNENIIQEGNSNQITIAYGANFNHKFFVGGSMGIRSISFSSFKTYGELFNEGPLRSSNLTESLFINGAGVNINLGVIYKPIDYLNLGFNFQSPTLYSLNEEYEAGVVADFGGFYFEPEDLTLGREEAVTNFIISNYGLNTPLKIGGGATFFIGKNGFISADIDWVDYSAGRINSKDFDESPDNQAIRNTYTSTLNYRLGGEARFDLFRIRAGYAFFGDPFANPAGFDQSTQQLSGGIGVKLNSINLDFALVNQKYSGQYRSYQVLDENNNNFGPVTQLENSIISGVLTIGYNF</sequence>
<dbReference type="AlphaFoldDB" id="A0A1H5WL05"/>
<evidence type="ECO:0000313" key="8">
    <source>
        <dbReference type="EMBL" id="SEG00025.1"/>
    </source>
</evidence>
<dbReference type="EMBL" id="FNVR01000010">
    <property type="protein sequence ID" value="SEG00025.1"/>
    <property type="molecule type" value="Genomic_DNA"/>
</dbReference>
<evidence type="ECO:0000256" key="4">
    <source>
        <dbReference type="ARBA" id="ARBA00022692"/>
    </source>
</evidence>
<keyword evidence="5" id="KW-0732">Signal</keyword>
<dbReference type="PANTHER" id="PTHR35093:SF8">
    <property type="entry name" value="OUTER MEMBRANE PROTEIN NMB0088-RELATED"/>
    <property type="match status" value="1"/>
</dbReference>
<dbReference type="InterPro" id="IPR005017">
    <property type="entry name" value="OMPP1/FadL/TodX"/>
</dbReference>
<evidence type="ECO:0000256" key="2">
    <source>
        <dbReference type="ARBA" id="ARBA00008163"/>
    </source>
</evidence>
<dbReference type="PANTHER" id="PTHR35093">
    <property type="entry name" value="OUTER MEMBRANE PROTEIN NMB0088-RELATED"/>
    <property type="match status" value="1"/>
</dbReference>
<evidence type="ECO:0000256" key="1">
    <source>
        <dbReference type="ARBA" id="ARBA00004571"/>
    </source>
</evidence>
<keyword evidence="3" id="KW-1134">Transmembrane beta strand</keyword>
<organism evidence="8 9">
    <name type="scientific">Algoriphagus boritolerans DSM 17298 = JCM 18970</name>
    <dbReference type="NCBI Taxonomy" id="1120964"/>
    <lineage>
        <taxon>Bacteria</taxon>
        <taxon>Pseudomonadati</taxon>
        <taxon>Bacteroidota</taxon>
        <taxon>Cytophagia</taxon>
        <taxon>Cytophagales</taxon>
        <taxon>Cyclobacteriaceae</taxon>
        <taxon>Algoriphagus</taxon>
    </lineage>
</organism>
<keyword evidence="6" id="KW-0472">Membrane</keyword>
<proteinExistence type="inferred from homology"/>
<name>A0A1H5WL05_9BACT</name>
<gene>
    <name evidence="8" type="ORF">SAMN03080598_02122</name>
</gene>
<reference evidence="9" key="1">
    <citation type="submission" date="2016-10" db="EMBL/GenBank/DDBJ databases">
        <authorList>
            <person name="Varghese N."/>
            <person name="Submissions S."/>
        </authorList>
    </citation>
    <scope>NUCLEOTIDE SEQUENCE [LARGE SCALE GENOMIC DNA]</scope>
    <source>
        <strain evidence="9">DSM 17298</strain>
    </source>
</reference>
<evidence type="ECO:0000256" key="7">
    <source>
        <dbReference type="ARBA" id="ARBA00023237"/>
    </source>
</evidence>
<keyword evidence="7" id="KW-0998">Cell outer membrane</keyword>
<dbReference type="STRING" id="1120964.GCA_001313265_01720"/>
<keyword evidence="9" id="KW-1185">Reference proteome</keyword>